<protein>
    <submittedName>
        <fullName evidence="1">Uncharacterized protein</fullName>
    </submittedName>
</protein>
<evidence type="ECO:0000313" key="1">
    <source>
        <dbReference type="EMBL" id="OMP09056.1"/>
    </source>
</evidence>
<keyword evidence="2" id="KW-1185">Reference proteome</keyword>
<name>A0A1R3KPP3_9ROSI</name>
<organism evidence="1 2">
    <name type="scientific">Corchorus olitorius</name>
    <dbReference type="NCBI Taxonomy" id="93759"/>
    <lineage>
        <taxon>Eukaryota</taxon>
        <taxon>Viridiplantae</taxon>
        <taxon>Streptophyta</taxon>
        <taxon>Embryophyta</taxon>
        <taxon>Tracheophyta</taxon>
        <taxon>Spermatophyta</taxon>
        <taxon>Magnoliopsida</taxon>
        <taxon>eudicotyledons</taxon>
        <taxon>Gunneridae</taxon>
        <taxon>Pentapetalae</taxon>
        <taxon>rosids</taxon>
        <taxon>malvids</taxon>
        <taxon>Malvales</taxon>
        <taxon>Malvaceae</taxon>
        <taxon>Grewioideae</taxon>
        <taxon>Apeibeae</taxon>
        <taxon>Corchorus</taxon>
    </lineage>
</organism>
<reference evidence="2" key="1">
    <citation type="submission" date="2013-09" db="EMBL/GenBank/DDBJ databases">
        <title>Corchorus olitorius genome sequencing.</title>
        <authorList>
            <person name="Alam M."/>
            <person name="Haque M.S."/>
            <person name="Islam M.S."/>
            <person name="Emdad E.M."/>
            <person name="Islam M.M."/>
            <person name="Ahmed B."/>
            <person name="Halim A."/>
            <person name="Hossen Q.M.M."/>
            <person name="Hossain M.Z."/>
            <person name="Ahmed R."/>
            <person name="Khan M.M."/>
            <person name="Islam R."/>
            <person name="Rashid M.M."/>
            <person name="Khan S.A."/>
            <person name="Rahman M.S."/>
            <person name="Alam M."/>
            <person name="Yahiya A.S."/>
            <person name="Khan M.S."/>
            <person name="Azam M.S."/>
            <person name="Haque T."/>
            <person name="Lashkar M.Z.H."/>
            <person name="Akhand A.I."/>
            <person name="Morshed G."/>
            <person name="Roy S."/>
            <person name="Uddin K.S."/>
            <person name="Rabeya T."/>
            <person name="Hossain A.S."/>
            <person name="Chowdhury A."/>
            <person name="Snigdha A.R."/>
            <person name="Mortoza M.S."/>
            <person name="Matin S.A."/>
            <person name="Hoque S.M.E."/>
            <person name="Islam M.K."/>
            <person name="Roy D.K."/>
            <person name="Haider R."/>
            <person name="Moosa M.M."/>
            <person name="Elias S.M."/>
            <person name="Hasan A.M."/>
            <person name="Jahan S."/>
            <person name="Shafiuddin M."/>
            <person name="Mahmood N."/>
            <person name="Shommy N.S."/>
        </authorList>
    </citation>
    <scope>NUCLEOTIDE SEQUENCE [LARGE SCALE GENOMIC DNA]</scope>
    <source>
        <strain evidence="2">cv. O-4</strain>
    </source>
</reference>
<comment type="caution">
    <text evidence="1">The sequence shown here is derived from an EMBL/GenBank/DDBJ whole genome shotgun (WGS) entry which is preliminary data.</text>
</comment>
<dbReference type="OrthoDB" id="10315191at2759"/>
<evidence type="ECO:0000313" key="2">
    <source>
        <dbReference type="Proteomes" id="UP000187203"/>
    </source>
</evidence>
<dbReference type="AlphaFoldDB" id="A0A1R3KPP3"/>
<sequence length="64" mass="7061">MAYITEFNKLVTTIIGDTASFEYTSENFIDTLSTHLTLVVTIICLDNIDLSSHNGSACNNEQNC</sequence>
<dbReference type="Proteomes" id="UP000187203">
    <property type="component" value="Unassembled WGS sequence"/>
</dbReference>
<proteinExistence type="predicted"/>
<dbReference type="EMBL" id="AWUE01012491">
    <property type="protein sequence ID" value="OMP09056.1"/>
    <property type="molecule type" value="Genomic_DNA"/>
</dbReference>
<accession>A0A1R3KPP3</accession>
<gene>
    <name evidence="1" type="ORF">COLO4_05852</name>
</gene>